<keyword evidence="1" id="KW-0472">Membrane</keyword>
<evidence type="ECO:0000313" key="3">
    <source>
        <dbReference type="WBParaSite" id="nRc.2.0.1.t45264-RA"/>
    </source>
</evidence>
<proteinExistence type="predicted"/>
<name>A0A915L298_ROMCU</name>
<dbReference type="WBParaSite" id="nRc.2.0.1.t45264-RA">
    <property type="protein sequence ID" value="nRc.2.0.1.t45264-RA"/>
    <property type="gene ID" value="nRc.2.0.1.g45264"/>
</dbReference>
<sequence length="72" mass="7687">MTLGMGELELHVSPLACNIALSVCLAVGLVVTASIKADLRRQHAETKRFSSCEENAAVKTCNNNLISRGSDQ</sequence>
<keyword evidence="2" id="KW-1185">Reference proteome</keyword>
<keyword evidence="1" id="KW-1133">Transmembrane helix</keyword>
<feature type="transmembrane region" description="Helical" evidence="1">
    <location>
        <begin position="12"/>
        <end position="33"/>
    </location>
</feature>
<reference evidence="3" key="1">
    <citation type="submission" date="2022-11" db="UniProtKB">
        <authorList>
            <consortium name="WormBaseParasite"/>
        </authorList>
    </citation>
    <scope>IDENTIFICATION</scope>
</reference>
<evidence type="ECO:0000256" key="1">
    <source>
        <dbReference type="SAM" id="Phobius"/>
    </source>
</evidence>
<keyword evidence="1" id="KW-0812">Transmembrane</keyword>
<organism evidence="2 3">
    <name type="scientific">Romanomermis culicivorax</name>
    <name type="common">Nematode worm</name>
    <dbReference type="NCBI Taxonomy" id="13658"/>
    <lineage>
        <taxon>Eukaryota</taxon>
        <taxon>Metazoa</taxon>
        <taxon>Ecdysozoa</taxon>
        <taxon>Nematoda</taxon>
        <taxon>Enoplea</taxon>
        <taxon>Dorylaimia</taxon>
        <taxon>Mermithida</taxon>
        <taxon>Mermithoidea</taxon>
        <taxon>Mermithidae</taxon>
        <taxon>Romanomermis</taxon>
    </lineage>
</organism>
<accession>A0A915L298</accession>
<protein>
    <submittedName>
        <fullName evidence="3">Uncharacterized protein</fullName>
    </submittedName>
</protein>
<evidence type="ECO:0000313" key="2">
    <source>
        <dbReference type="Proteomes" id="UP000887565"/>
    </source>
</evidence>
<dbReference type="AlphaFoldDB" id="A0A915L298"/>
<dbReference type="Proteomes" id="UP000887565">
    <property type="component" value="Unplaced"/>
</dbReference>